<comment type="subunit">
    <text evidence="4">Monomer.</text>
</comment>
<comment type="function">
    <text evidence="4">Bifunctional enzyme that catalyzes the enolization of 2,3-diketo-5-methylthiopentyl-1-phosphate (DK-MTP-1-P) into the intermediate 2-hydroxy-3-keto-5-methylthiopentenyl-1-phosphate (HK-MTPenyl-1-P), which is then dephosphorylated to form the acireductone 1,2-dihydroxy-3-keto-5-methylthiopentene (DHK-MTPene).</text>
</comment>
<dbReference type="GO" id="GO:0043715">
    <property type="term" value="F:2,3-diketo-5-methylthiopentyl-1-phosphate enolase activity"/>
    <property type="evidence" value="ECO:0007669"/>
    <property type="project" value="UniProtKB-UniRule"/>
</dbReference>
<dbReference type="RefSeq" id="WP_124739802.1">
    <property type="nucleotide sequence ID" value="NZ_CP034086.1"/>
</dbReference>
<dbReference type="Gene3D" id="3.40.50.1000">
    <property type="entry name" value="HAD superfamily/HAD-like"/>
    <property type="match status" value="1"/>
</dbReference>
<comment type="cofactor">
    <cofactor evidence="4">
        <name>Mg(2+)</name>
        <dbReference type="ChEBI" id="CHEBI:18420"/>
    </cofactor>
    <text evidence="4">Binds 1 Mg(2+) ion per subunit.</text>
</comment>
<name>A0A3G8MBQ0_9HYPH</name>
<reference evidence="5 6" key="1">
    <citation type="submission" date="2018-11" db="EMBL/GenBank/DDBJ databases">
        <title>Genome squencing of methanotrophic bacteria isolated from alkaline groundwater in Korea.</title>
        <authorList>
            <person name="Nguyen L.N."/>
        </authorList>
    </citation>
    <scope>NUCLEOTIDE SEQUENCE [LARGE SCALE GENOMIC DNA]</scope>
    <source>
        <strain evidence="5 6">GW6</strain>
    </source>
</reference>
<keyword evidence="1 4" id="KW-0028">Amino-acid biosynthesis</keyword>
<dbReference type="UniPathway" id="UPA00904">
    <property type="reaction ID" value="UER00876"/>
</dbReference>
<evidence type="ECO:0000256" key="2">
    <source>
        <dbReference type="ARBA" id="ARBA00022801"/>
    </source>
</evidence>
<evidence type="ECO:0000313" key="5">
    <source>
        <dbReference type="EMBL" id="AZG78218.1"/>
    </source>
</evidence>
<dbReference type="GO" id="GO:0019509">
    <property type="term" value="P:L-methionine salvage from methylthioadenosine"/>
    <property type="evidence" value="ECO:0007669"/>
    <property type="project" value="UniProtKB-UniRule"/>
</dbReference>
<dbReference type="PANTHER" id="PTHR20371">
    <property type="entry name" value="ENOLASE-PHOSPHATASE E1"/>
    <property type="match status" value="1"/>
</dbReference>
<dbReference type="KEGG" id="mros:EHO51_16605"/>
<comment type="catalytic activity">
    <reaction evidence="4">
        <text>5-methylsulfanyl-2,3-dioxopentyl phosphate + H2O = 1,2-dihydroxy-5-(methylsulfanyl)pent-1-en-3-one + phosphate</text>
        <dbReference type="Rhea" id="RHEA:21700"/>
        <dbReference type="ChEBI" id="CHEBI:15377"/>
        <dbReference type="ChEBI" id="CHEBI:43474"/>
        <dbReference type="ChEBI" id="CHEBI:49252"/>
        <dbReference type="ChEBI" id="CHEBI:58828"/>
        <dbReference type="EC" id="3.1.3.77"/>
    </reaction>
</comment>
<organism evidence="5 6">
    <name type="scientific">Methylocystis rosea</name>
    <dbReference type="NCBI Taxonomy" id="173366"/>
    <lineage>
        <taxon>Bacteria</taxon>
        <taxon>Pseudomonadati</taxon>
        <taxon>Pseudomonadota</taxon>
        <taxon>Alphaproteobacteria</taxon>
        <taxon>Hyphomicrobiales</taxon>
        <taxon>Methylocystaceae</taxon>
        <taxon>Methylocystis</taxon>
    </lineage>
</organism>
<dbReference type="HAMAP" id="MF_01681">
    <property type="entry name" value="Salvage_MtnC"/>
    <property type="match status" value="1"/>
</dbReference>
<protein>
    <recommendedName>
        <fullName evidence="4">Enolase-phosphatase E1</fullName>
        <ecNumber evidence="4">3.1.3.77</ecNumber>
    </recommendedName>
    <alternativeName>
        <fullName evidence="4">2,3-diketo-5-methylthio-1-phosphopentane phosphatase</fullName>
    </alternativeName>
</protein>
<proteinExistence type="inferred from homology"/>
<keyword evidence="4" id="KW-0460">Magnesium</keyword>
<sequence>MSEPVRAVLIELEGAAVPMAFATGTLMPLAQARLGAFIAEHASDPDVEDALEETGRLLGGFDLKLEEAEALLLRWMKQNRKATPLKTIQGLIWRESYEAGAIKSELYPDVAESLRSWASSGLRLFVYSSHSRLAQQLLLSHSACGDLTSLFEDFFDTSIGQKVEPASYRAICERLDLPSGSVLALSGDGDELDAAQSAGLATTLIAREGPADSRHAVCLDFASVNLGS</sequence>
<evidence type="ECO:0000313" key="6">
    <source>
        <dbReference type="Proteomes" id="UP000273982"/>
    </source>
</evidence>
<gene>
    <name evidence="4 5" type="primary">mtnC</name>
    <name evidence="5" type="ORF">EHO51_16605</name>
</gene>
<keyword evidence="2 4" id="KW-0378">Hydrolase</keyword>
<dbReference type="Proteomes" id="UP000273982">
    <property type="component" value="Chromosome"/>
</dbReference>
<dbReference type="InterPro" id="IPR036412">
    <property type="entry name" value="HAD-like_sf"/>
</dbReference>
<comment type="pathway">
    <text evidence="4">Amino-acid biosynthesis; L-methionine biosynthesis via salvage pathway; L-methionine from S-methyl-5-thio-alpha-D-ribose 1-phosphate: step 4/6.</text>
</comment>
<dbReference type="Pfam" id="PF00702">
    <property type="entry name" value="Hydrolase"/>
    <property type="match status" value="1"/>
</dbReference>
<dbReference type="GO" id="GO:0000287">
    <property type="term" value="F:magnesium ion binding"/>
    <property type="evidence" value="ECO:0007669"/>
    <property type="project" value="UniProtKB-UniRule"/>
</dbReference>
<evidence type="ECO:0000256" key="1">
    <source>
        <dbReference type="ARBA" id="ARBA00022605"/>
    </source>
</evidence>
<comment type="similarity">
    <text evidence="4">Belongs to the HAD-like hydrolase superfamily. MasA/MtnC family.</text>
</comment>
<evidence type="ECO:0000256" key="3">
    <source>
        <dbReference type="ARBA" id="ARBA00023167"/>
    </source>
</evidence>
<keyword evidence="3 4" id="KW-0486">Methionine biosynthesis</keyword>
<dbReference type="PANTHER" id="PTHR20371:SF1">
    <property type="entry name" value="ENOLASE-PHOSPHATASE E1"/>
    <property type="match status" value="1"/>
</dbReference>
<dbReference type="GO" id="GO:0043874">
    <property type="term" value="F:acireductone synthase activity"/>
    <property type="evidence" value="ECO:0007669"/>
    <property type="project" value="UniProtKB-EC"/>
</dbReference>
<comment type="pathway">
    <text evidence="4">Amino-acid biosynthesis; L-methionine biosynthesis via salvage pathway; L-methionine from S-methyl-5-thio-alpha-D-ribose 1-phosphate: step 3/6.</text>
</comment>
<dbReference type="EMBL" id="CP034086">
    <property type="protein sequence ID" value="AZG78218.1"/>
    <property type="molecule type" value="Genomic_DNA"/>
</dbReference>
<dbReference type="NCBIfam" id="TIGR01691">
    <property type="entry name" value="enolase-ppase"/>
    <property type="match status" value="1"/>
</dbReference>
<accession>A0A3G8MBQ0</accession>
<dbReference type="InterPro" id="IPR023214">
    <property type="entry name" value="HAD_sf"/>
</dbReference>
<dbReference type="GO" id="GO:0043716">
    <property type="term" value="F:2-hydroxy-3-keto-5-methylthiopentenyl-1-phosphate phosphatase activity"/>
    <property type="evidence" value="ECO:0007669"/>
    <property type="project" value="UniProtKB-UniRule"/>
</dbReference>
<dbReference type="AlphaFoldDB" id="A0A3G8MBQ0"/>
<dbReference type="InterPro" id="IPR023943">
    <property type="entry name" value="Enolase-ppase_E1"/>
</dbReference>
<dbReference type="Gene3D" id="1.10.720.60">
    <property type="match status" value="1"/>
</dbReference>
<keyword evidence="4" id="KW-0479">Metal-binding</keyword>
<evidence type="ECO:0000256" key="4">
    <source>
        <dbReference type="HAMAP-Rule" id="MF_01681"/>
    </source>
</evidence>
<dbReference type="EC" id="3.1.3.77" evidence="4"/>
<dbReference type="SUPFAM" id="SSF56784">
    <property type="entry name" value="HAD-like"/>
    <property type="match status" value="1"/>
</dbReference>